<name>A0ACB8UIT5_9APHY</name>
<organism evidence="1 2">
    <name type="scientific">Irpex rosettiformis</name>
    <dbReference type="NCBI Taxonomy" id="378272"/>
    <lineage>
        <taxon>Eukaryota</taxon>
        <taxon>Fungi</taxon>
        <taxon>Dikarya</taxon>
        <taxon>Basidiomycota</taxon>
        <taxon>Agaricomycotina</taxon>
        <taxon>Agaricomycetes</taxon>
        <taxon>Polyporales</taxon>
        <taxon>Irpicaceae</taxon>
        <taxon>Irpex</taxon>
    </lineage>
</organism>
<reference evidence="1" key="1">
    <citation type="journal article" date="2021" name="Environ. Microbiol.">
        <title>Gene family expansions and transcriptome signatures uncover fungal adaptations to wood decay.</title>
        <authorList>
            <person name="Hage H."/>
            <person name="Miyauchi S."/>
            <person name="Viragh M."/>
            <person name="Drula E."/>
            <person name="Min B."/>
            <person name="Chaduli D."/>
            <person name="Navarro D."/>
            <person name="Favel A."/>
            <person name="Norest M."/>
            <person name="Lesage-Meessen L."/>
            <person name="Balint B."/>
            <person name="Merenyi Z."/>
            <person name="de Eugenio L."/>
            <person name="Morin E."/>
            <person name="Martinez A.T."/>
            <person name="Baldrian P."/>
            <person name="Stursova M."/>
            <person name="Martinez M.J."/>
            <person name="Novotny C."/>
            <person name="Magnuson J.K."/>
            <person name="Spatafora J.W."/>
            <person name="Maurice S."/>
            <person name="Pangilinan J."/>
            <person name="Andreopoulos W."/>
            <person name="LaButti K."/>
            <person name="Hundley H."/>
            <person name="Na H."/>
            <person name="Kuo A."/>
            <person name="Barry K."/>
            <person name="Lipzen A."/>
            <person name="Henrissat B."/>
            <person name="Riley R."/>
            <person name="Ahrendt S."/>
            <person name="Nagy L.G."/>
            <person name="Grigoriev I.V."/>
            <person name="Martin F."/>
            <person name="Rosso M.N."/>
        </authorList>
    </citation>
    <scope>NUCLEOTIDE SEQUENCE</scope>
    <source>
        <strain evidence="1">CBS 384.51</strain>
    </source>
</reference>
<evidence type="ECO:0000313" key="1">
    <source>
        <dbReference type="EMBL" id="KAI0094236.1"/>
    </source>
</evidence>
<feature type="non-terminal residue" evidence="1">
    <location>
        <position position="1"/>
    </location>
</feature>
<dbReference type="Proteomes" id="UP001055072">
    <property type="component" value="Unassembled WGS sequence"/>
</dbReference>
<proteinExistence type="predicted"/>
<evidence type="ECO:0000313" key="2">
    <source>
        <dbReference type="Proteomes" id="UP001055072"/>
    </source>
</evidence>
<comment type="caution">
    <text evidence="1">The sequence shown here is derived from an EMBL/GenBank/DDBJ whole genome shotgun (WGS) entry which is preliminary data.</text>
</comment>
<keyword evidence="2" id="KW-1185">Reference proteome</keyword>
<dbReference type="EMBL" id="MU274900">
    <property type="protein sequence ID" value="KAI0094236.1"/>
    <property type="molecule type" value="Genomic_DNA"/>
</dbReference>
<protein>
    <submittedName>
        <fullName evidence="1">Uncharacterized protein</fullName>
    </submittedName>
</protein>
<accession>A0ACB8UIT5</accession>
<gene>
    <name evidence="1" type="ORF">BDY19DRAFT_911925</name>
</gene>
<sequence>MPEPTESNHLILALWILPTLPPHSSGRHDEDRRLLFDVDWNFGAENVPKYQWDIPRWTTKTLPIHQYPILVSLATLIGPYEARAGDPLNEQ</sequence>